<dbReference type="InterPro" id="IPR000866">
    <property type="entry name" value="AhpC/TSA"/>
</dbReference>
<dbReference type="Gene3D" id="3.40.30.10">
    <property type="entry name" value="Glutaredoxin"/>
    <property type="match status" value="1"/>
</dbReference>
<dbReference type="InterPro" id="IPR013766">
    <property type="entry name" value="Thioredoxin_domain"/>
</dbReference>
<name>A0A0G3G4V7_9GAMM</name>
<proteinExistence type="predicted"/>
<dbReference type="RefSeq" id="WP_047250842.1">
    <property type="nucleotide sequence ID" value="NZ_CP011367.1"/>
</dbReference>
<feature type="signal peptide" evidence="2">
    <location>
        <begin position="1"/>
        <end position="28"/>
    </location>
</feature>
<dbReference type="PROSITE" id="PS00194">
    <property type="entry name" value="THIOREDOXIN_1"/>
    <property type="match status" value="1"/>
</dbReference>
<gene>
    <name evidence="4" type="ORF">TVD_03785</name>
</gene>
<dbReference type="InterPro" id="IPR017937">
    <property type="entry name" value="Thioredoxin_CS"/>
</dbReference>
<sequence>MDARVSIRFLPRLCLLLSLLLLLPPAGAGEVESRTLTVTDPAGVDLGVTVYPATGDRLYLWLLPQAGEHANHARFGHELAAMGVEVWQADLLDAHFLPRTNESMRSLDGVSVAALLGAAHAQTGKQVMLVASGRPAITALRGLRQWQEDGPEAAYVLGAALAFPNLMVDTPVAGAPAEFVDVVRATSLPLFLLQPAQGVYRWHLDDILTDLRRGGSAVFVQTVPDVRDFYYLRRTDPEPEEQAAAERLPAQLLQAGRLLASVPRPLAAAPLPEATRAIEVGRGLVERDRPRPVADFTLTDHLGDEQSLSDYDGQVVLLNFWASWCPPCVHEIPSMNRMAGTLGEGFAIVSVNYQESAEHITAFMQEVQVDFPVLMDFDGRVAADWRVFAFPSSFILDRDGRVRYSVNSAIEWDDPDVIATVEALMAEPK</sequence>
<dbReference type="Pfam" id="PF00578">
    <property type="entry name" value="AhpC-TSA"/>
    <property type="match status" value="1"/>
</dbReference>
<dbReference type="CDD" id="cd02966">
    <property type="entry name" value="TlpA_like_family"/>
    <property type="match status" value="1"/>
</dbReference>
<dbReference type="InterPro" id="IPR050553">
    <property type="entry name" value="Thioredoxin_ResA/DsbE_sf"/>
</dbReference>
<dbReference type="PATRIC" id="fig|106634.4.peg.770"/>
<dbReference type="GO" id="GO:0016209">
    <property type="term" value="F:antioxidant activity"/>
    <property type="evidence" value="ECO:0007669"/>
    <property type="project" value="InterPro"/>
</dbReference>
<reference evidence="4 5" key="1">
    <citation type="submission" date="2015-04" db="EMBL/GenBank/DDBJ databases">
        <title>Complete Sequence for the Genome of the Thioalkalivibrio versutus D301.</title>
        <authorList>
            <person name="Mu T."/>
            <person name="Zhou J."/>
            <person name="Xu X."/>
        </authorList>
    </citation>
    <scope>NUCLEOTIDE SEQUENCE [LARGE SCALE GENOMIC DNA]</scope>
    <source>
        <strain evidence="4 5">D301</strain>
    </source>
</reference>
<evidence type="ECO:0000313" key="4">
    <source>
        <dbReference type="EMBL" id="AKJ94542.1"/>
    </source>
</evidence>
<dbReference type="Proteomes" id="UP000064201">
    <property type="component" value="Chromosome"/>
</dbReference>
<keyword evidence="5" id="KW-1185">Reference proteome</keyword>
<dbReference type="PROSITE" id="PS51352">
    <property type="entry name" value="THIOREDOXIN_2"/>
    <property type="match status" value="1"/>
</dbReference>
<dbReference type="AlphaFoldDB" id="A0A0G3G4V7"/>
<dbReference type="STRING" id="106634.TVD_03785"/>
<dbReference type="OrthoDB" id="9788279at2"/>
<evidence type="ECO:0000256" key="1">
    <source>
        <dbReference type="ARBA" id="ARBA00023284"/>
    </source>
</evidence>
<keyword evidence="1" id="KW-0676">Redox-active center</keyword>
<accession>A0A0G3G4V7</accession>
<protein>
    <recommendedName>
        <fullName evidence="3">Thioredoxin domain-containing protein</fullName>
    </recommendedName>
</protein>
<organism evidence="4 5">
    <name type="scientific">Thioalkalivibrio versutus</name>
    <dbReference type="NCBI Taxonomy" id="106634"/>
    <lineage>
        <taxon>Bacteria</taxon>
        <taxon>Pseudomonadati</taxon>
        <taxon>Pseudomonadota</taxon>
        <taxon>Gammaproteobacteria</taxon>
        <taxon>Chromatiales</taxon>
        <taxon>Ectothiorhodospiraceae</taxon>
        <taxon>Thioalkalivibrio</taxon>
    </lineage>
</organism>
<dbReference type="GO" id="GO:0015036">
    <property type="term" value="F:disulfide oxidoreductase activity"/>
    <property type="evidence" value="ECO:0007669"/>
    <property type="project" value="UniProtKB-ARBA"/>
</dbReference>
<dbReference type="KEGG" id="tvr:TVD_03785"/>
<dbReference type="PANTHER" id="PTHR42852:SF17">
    <property type="entry name" value="THIOREDOXIN-LIKE PROTEIN HI_1115"/>
    <property type="match status" value="1"/>
</dbReference>
<feature type="chain" id="PRO_5002553699" description="Thioredoxin domain-containing protein" evidence="2">
    <location>
        <begin position="29"/>
        <end position="429"/>
    </location>
</feature>
<evidence type="ECO:0000256" key="2">
    <source>
        <dbReference type="SAM" id="SignalP"/>
    </source>
</evidence>
<dbReference type="PANTHER" id="PTHR42852">
    <property type="entry name" value="THIOL:DISULFIDE INTERCHANGE PROTEIN DSBE"/>
    <property type="match status" value="1"/>
</dbReference>
<dbReference type="SUPFAM" id="SSF52833">
    <property type="entry name" value="Thioredoxin-like"/>
    <property type="match status" value="1"/>
</dbReference>
<feature type="domain" description="Thioredoxin" evidence="3">
    <location>
        <begin position="287"/>
        <end position="426"/>
    </location>
</feature>
<keyword evidence="2" id="KW-0732">Signal</keyword>
<dbReference type="EMBL" id="CP011367">
    <property type="protein sequence ID" value="AKJ94542.1"/>
    <property type="molecule type" value="Genomic_DNA"/>
</dbReference>
<evidence type="ECO:0000313" key="5">
    <source>
        <dbReference type="Proteomes" id="UP000064201"/>
    </source>
</evidence>
<dbReference type="InterPro" id="IPR036249">
    <property type="entry name" value="Thioredoxin-like_sf"/>
</dbReference>
<evidence type="ECO:0000259" key="3">
    <source>
        <dbReference type="PROSITE" id="PS51352"/>
    </source>
</evidence>